<proteinExistence type="predicted"/>
<comment type="caution">
    <text evidence="3">The sequence shown here is derived from an EMBL/GenBank/DDBJ whole genome shotgun (WGS) entry which is preliminary data.</text>
</comment>
<dbReference type="RefSeq" id="XP_028875045.1">
    <property type="nucleotide sequence ID" value="XM_029020601.1"/>
</dbReference>
<feature type="signal peptide" evidence="2">
    <location>
        <begin position="1"/>
        <end position="18"/>
    </location>
</feature>
<dbReference type="OrthoDB" id="339914at2759"/>
<dbReference type="Proteomes" id="UP000186176">
    <property type="component" value="Unassembled WGS sequence"/>
</dbReference>
<organism evidence="3 4">
    <name type="scientific">Cryptosporidium ubiquitum</name>
    <dbReference type="NCBI Taxonomy" id="857276"/>
    <lineage>
        <taxon>Eukaryota</taxon>
        <taxon>Sar</taxon>
        <taxon>Alveolata</taxon>
        <taxon>Apicomplexa</taxon>
        <taxon>Conoidasida</taxon>
        <taxon>Coccidia</taxon>
        <taxon>Eucoccidiorida</taxon>
        <taxon>Eimeriorina</taxon>
        <taxon>Cryptosporidiidae</taxon>
        <taxon>Cryptosporidium</taxon>
    </lineage>
</organism>
<evidence type="ECO:0000313" key="4">
    <source>
        <dbReference type="Proteomes" id="UP000186176"/>
    </source>
</evidence>
<keyword evidence="4" id="KW-1185">Reference proteome</keyword>
<evidence type="ECO:0000256" key="1">
    <source>
        <dbReference type="SAM" id="MobiDB-lite"/>
    </source>
</evidence>
<name>A0A1J4MHT0_9CRYT</name>
<feature type="chain" id="PRO_5012068658" evidence="2">
    <location>
        <begin position="19"/>
        <end position="539"/>
    </location>
</feature>
<evidence type="ECO:0000313" key="3">
    <source>
        <dbReference type="EMBL" id="OII73790.1"/>
    </source>
</evidence>
<protein>
    <submittedName>
        <fullName evidence="3">Uncharacterized protein</fullName>
    </submittedName>
</protein>
<gene>
    <name evidence="3" type="ORF">cubi_03588</name>
</gene>
<feature type="region of interest" description="Disordered" evidence="1">
    <location>
        <begin position="441"/>
        <end position="502"/>
    </location>
</feature>
<accession>A0A1J4MHT0</accession>
<evidence type="ECO:0000256" key="2">
    <source>
        <dbReference type="SAM" id="SignalP"/>
    </source>
</evidence>
<dbReference type="EMBL" id="LRBP01000014">
    <property type="protein sequence ID" value="OII73790.1"/>
    <property type="molecule type" value="Genomic_DNA"/>
</dbReference>
<reference evidence="3 4" key="1">
    <citation type="submission" date="2016-10" db="EMBL/GenBank/DDBJ databases">
        <title>Reductive evolution of mitochondrial metabolism and differential evolution of invasion-related proteins in Cryptosporidium.</title>
        <authorList>
            <person name="Liu S."/>
            <person name="Roellig D.M."/>
            <person name="Guo Y."/>
            <person name="Li N."/>
            <person name="Frace M.A."/>
            <person name="Tang K."/>
            <person name="Zhang L."/>
            <person name="Feng Y."/>
            <person name="Xiao L."/>
        </authorList>
    </citation>
    <scope>NUCLEOTIDE SEQUENCE [LARGE SCALE GENOMIC DNA]</scope>
    <source>
        <strain evidence="3">39726</strain>
    </source>
</reference>
<keyword evidence="2" id="KW-0732">Signal</keyword>
<sequence length="539" mass="61624">MRLTFIIIFINTFIPILTKKSDKKQYNPDNILVGVDNQGNDHIYNSQYRIRVRKIDPLFRTVVVKGIEPNFPNDINADGTNPLSENKYSKLPIKLHIPIIPISKTVKMRRMPVISRSSYRLPLEANERIISYAINVCKLPSLWYLELVYCMHRGVTKFTTGILTSYTLQDIVGASLASMDLPSESFSLSRCKLAISLFSDIAINQRGLEVCNIMLNCLTSKEFLKNNKNQVRKLEKEITNIYKEKPPFFRGQQPRSYAQKIIVGLLMARREKYYDSTSANSKKNKILKIPDKLFYVIRYFNFIMILTEYLIRKGFKDVDAFEISPKAYLKIGDKSLLQPTPIKMIAKCARQIINAHFSTNSVDYLSYLNKAGFCPFSNVMIQHACTELVSMGFVSSEIEIPKNISINELEYVAYPHLVHLKEINKNQQSKKIVKESSLSQMNISNSNLKTKPASRQQPKPSKTTENQPVSRKTGVQITDKRTMTSNNHSKATVSSSTKNSTNFKLEKTHQVLKDKNSNFTSNSEIKKQIDNILSAIEID</sequence>
<dbReference type="VEuPathDB" id="CryptoDB:cubi_03588"/>
<dbReference type="AlphaFoldDB" id="A0A1J4MHT0"/>
<feature type="compositionally biased region" description="Polar residues" evidence="1">
    <location>
        <begin position="483"/>
        <end position="502"/>
    </location>
</feature>
<dbReference type="GeneID" id="39980380"/>
<feature type="compositionally biased region" description="Polar residues" evidence="1">
    <location>
        <begin position="441"/>
        <end position="476"/>
    </location>
</feature>